<accession>A0A090EX71</accession>
<evidence type="ECO:0000313" key="3">
    <source>
        <dbReference type="Proteomes" id="UP000045285"/>
    </source>
</evidence>
<dbReference type="Gene3D" id="3.20.20.70">
    <property type="entry name" value="Aldolase class I"/>
    <property type="match status" value="1"/>
</dbReference>
<evidence type="ECO:0000313" key="2">
    <source>
        <dbReference type="EMBL" id="CDX11683.1"/>
    </source>
</evidence>
<evidence type="ECO:0008006" key="4">
    <source>
        <dbReference type="Google" id="ProtNLM"/>
    </source>
</evidence>
<dbReference type="PANTHER" id="PTHR21381:SF3">
    <property type="entry name" value="SGC REGION PROTEIN SGCQ-RELATED"/>
    <property type="match status" value="1"/>
</dbReference>
<evidence type="ECO:0000256" key="1">
    <source>
        <dbReference type="ARBA" id="ARBA00006007"/>
    </source>
</evidence>
<dbReference type="Proteomes" id="UP000045285">
    <property type="component" value="Unassembled WGS sequence"/>
</dbReference>
<organism evidence="2 3">
    <name type="scientific">Mesorhizobium plurifarium</name>
    <dbReference type="NCBI Taxonomy" id="69974"/>
    <lineage>
        <taxon>Bacteria</taxon>
        <taxon>Pseudomonadati</taxon>
        <taxon>Pseudomonadota</taxon>
        <taxon>Alphaproteobacteria</taxon>
        <taxon>Hyphomicrobiales</taxon>
        <taxon>Phyllobacteriaceae</taxon>
        <taxon>Mesorhizobium</taxon>
    </lineage>
</organism>
<sequence length="246" mass="26133">MNRFGRTFTNPKPILAMLHLAGEGREAKLAQAEEEARILAGEGVDGLVIENYFGDAQDVERALDRLCGLRLGSRIGVNVLRDDATAFALAARYPVDFIQIDSVAGHLPPEDDAPFAAELAARRTAAPVLLLGGVRFKYKPVLSGRPEAEDVEIGAGRCDALVVTSNATAEPTDLDKVARFRAATNGAVPLVIGAGMTEANAAEQLAVADGAIVGSWLKRDHRDTGPVEAAHVARFMRAVRSLRIAA</sequence>
<dbReference type="SUPFAM" id="SSF51366">
    <property type="entry name" value="Ribulose-phoshate binding barrel"/>
    <property type="match status" value="1"/>
</dbReference>
<reference evidence="3" key="1">
    <citation type="submission" date="2014-08" db="EMBL/GenBank/DDBJ databases">
        <authorList>
            <person name="Moulin L."/>
        </authorList>
    </citation>
    <scope>NUCLEOTIDE SEQUENCE [LARGE SCALE GENOMIC DNA]</scope>
</reference>
<dbReference type="AlphaFoldDB" id="A0A090EX71"/>
<protein>
    <recommendedName>
        <fullName evidence="4">Membrane biogenesis protein</fullName>
    </recommendedName>
</protein>
<dbReference type="InterPro" id="IPR011060">
    <property type="entry name" value="RibuloseP-bd_barrel"/>
</dbReference>
<dbReference type="PANTHER" id="PTHR21381">
    <property type="entry name" value="ZGC:162297"/>
    <property type="match status" value="1"/>
</dbReference>
<name>A0A090EX71_MESPL</name>
<comment type="similarity">
    <text evidence="1">Belongs to the BtpA family.</text>
</comment>
<proteinExistence type="inferred from homology"/>
<keyword evidence="3" id="KW-1185">Reference proteome</keyword>
<dbReference type="Pfam" id="PF03437">
    <property type="entry name" value="BtpA"/>
    <property type="match status" value="1"/>
</dbReference>
<gene>
    <name evidence="2" type="ORF">MPL3356_110101</name>
</gene>
<dbReference type="InterPro" id="IPR013785">
    <property type="entry name" value="Aldolase_TIM"/>
</dbReference>
<dbReference type="InterPro" id="IPR005137">
    <property type="entry name" value="BtpA"/>
</dbReference>
<dbReference type="EMBL" id="CCMZ01000003">
    <property type="protein sequence ID" value="CDX11683.1"/>
    <property type="molecule type" value="Genomic_DNA"/>
</dbReference>